<dbReference type="GO" id="GO:0005764">
    <property type="term" value="C:lysosome"/>
    <property type="evidence" value="ECO:0007669"/>
    <property type="project" value="UniProtKB-SubCell"/>
</dbReference>
<evidence type="ECO:0000256" key="6">
    <source>
        <dbReference type="ARBA" id="ARBA00022574"/>
    </source>
</evidence>
<comment type="similarity">
    <text evidence="3">Belongs to the WD repeat SEC13 family.</text>
</comment>
<comment type="caution">
    <text evidence="15">The sequence shown here is derived from an EMBL/GenBank/DDBJ whole genome shotgun (WGS) entry which is preliminary data.</text>
</comment>
<keyword evidence="13" id="KW-0539">Nucleus</keyword>
<dbReference type="GO" id="GO:0006606">
    <property type="term" value="P:protein import into nucleus"/>
    <property type="evidence" value="ECO:0007669"/>
    <property type="project" value="TreeGrafter"/>
</dbReference>
<keyword evidence="11" id="KW-0906">Nuclear pore complex</keyword>
<dbReference type="SMART" id="SM00320">
    <property type="entry name" value="WD40"/>
    <property type="match status" value="5"/>
</dbReference>
<dbReference type="InterPro" id="IPR037363">
    <property type="entry name" value="Sec13/Seh1_fam"/>
</dbReference>
<dbReference type="PROSITE" id="PS00678">
    <property type="entry name" value="WD_REPEATS_1"/>
    <property type="match status" value="1"/>
</dbReference>
<evidence type="ECO:0000256" key="5">
    <source>
        <dbReference type="ARBA" id="ARBA00022448"/>
    </source>
</evidence>
<evidence type="ECO:0000256" key="14">
    <source>
        <dbReference type="PROSITE-ProRule" id="PRU00221"/>
    </source>
</evidence>
<evidence type="ECO:0000256" key="12">
    <source>
        <dbReference type="ARBA" id="ARBA00023228"/>
    </source>
</evidence>
<dbReference type="PANTHER" id="PTHR11024">
    <property type="entry name" value="NUCLEAR PORE COMPLEX PROTEIN SEC13 / SEH1 FAMILY MEMBER"/>
    <property type="match status" value="1"/>
</dbReference>
<proteinExistence type="inferred from homology"/>
<sequence>MLSDEGPTFRFKTGHTGKVNHAAFNFFGNQFATAGSDGSIKLFEAKDGAVPIFKDKIGEHPGAQIWCISWAHPRFGQMLASAGHDCKLIIWKRDELFGGGWKKEYEYTGHQASVHTVAFAPYAYGLKLVAGSMDGFLSVHSYNRESKEWTVAKIPNAHDKGVNGVSWAPSRYYTNENGQTQLTAQRFVSCGNEKLAKIWVFDPNEGWKLEYCLKGHTDYVTDVQFCMDAQDGWYKLASVGMDDNLFIWETNNIERAEYRTQCLVELGGPANRICWMNRDKLFVDGEFEASEVFQFDGEKWGREDGNLDQSLPRQSYDE</sequence>
<dbReference type="InterPro" id="IPR001680">
    <property type="entry name" value="WD40_rpt"/>
</dbReference>
<dbReference type="Proteomes" id="UP001177023">
    <property type="component" value="Unassembled WGS sequence"/>
</dbReference>
<protein>
    <recommendedName>
        <fullName evidence="4">Protein SEC13 homolog</fullName>
    </recommendedName>
</protein>
<name>A0AA36D7E4_9BILA</name>
<keyword evidence="10" id="KW-0811">Translocation</keyword>
<dbReference type="SUPFAM" id="SSF50978">
    <property type="entry name" value="WD40 repeat-like"/>
    <property type="match status" value="1"/>
</dbReference>
<keyword evidence="12" id="KW-0458">Lysosome</keyword>
<evidence type="ECO:0000313" key="16">
    <source>
        <dbReference type="Proteomes" id="UP001177023"/>
    </source>
</evidence>
<keyword evidence="7" id="KW-0677">Repeat</keyword>
<dbReference type="PANTHER" id="PTHR11024:SF2">
    <property type="entry name" value="PROTEIN SEC13 HOMOLOG"/>
    <property type="match status" value="1"/>
</dbReference>
<evidence type="ECO:0000256" key="8">
    <source>
        <dbReference type="ARBA" id="ARBA00022816"/>
    </source>
</evidence>
<dbReference type="AlphaFoldDB" id="A0AA36D7E4"/>
<evidence type="ECO:0000256" key="1">
    <source>
        <dbReference type="ARBA" id="ARBA00004371"/>
    </source>
</evidence>
<evidence type="ECO:0000256" key="2">
    <source>
        <dbReference type="ARBA" id="ARBA00004567"/>
    </source>
</evidence>
<evidence type="ECO:0000256" key="13">
    <source>
        <dbReference type="ARBA" id="ARBA00023242"/>
    </source>
</evidence>
<keyword evidence="9" id="KW-0653">Protein transport</keyword>
<dbReference type="GO" id="GO:0032527">
    <property type="term" value="P:protein exit from endoplasmic reticulum"/>
    <property type="evidence" value="ECO:0007669"/>
    <property type="project" value="TreeGrafter"/>
</dbReference>
<organism evidence="15 16">
    <name type="scientific">Mesorhabditis spiculigera</name>
    <dbReference type="NCBI Taxonomy" id="96644"/>
    <lineage>
        <taxon>Eukaryota</taxon>
        <taxon>Metazoa</taxon>
        <taxon>Ecdysozoa</taxon>
        <taxon>Nematoda</taxon>
        <taxon>Chromadorea</taxon>
        <taxon>Rhabditida</taxon>
        <taxon>Rhabditina</taxon>
        <taxon>Rhabditomorpha</taxon>
        <taxon>Rhabditoidea</taxon>
        <taxon>Rhabditidae</taxon>
        <taxon>Mesorhabditinae</taxon>
        <taxon>Mesorhabditis</taxon>
    </lineage>
</organism>
<dbReference type="PROSITE" id="PS50082">
    <property type="entry name" value="WD_REPEATS_2"/>
    <property type="match status" value="1"/>
</dbReference>
<dbReference type="EMBL" id="CATQJA010002662">
    <property type="protein sequence ID" value="CAJ0581157.1"/>
    <property type="molecule type" value="Genomic_DNA"/>
</dbReference>
<dbReference type="Gene3D" id="2.130.10.10">
    <property type="entry name" value="YVTN repeat-like/Quinoprotein amine dehydrogenase"/>
    <property type="match status" value="1"/>
</dbReference>
<dbReference type="GO" id="GO:0032008">
    <property type="term" value="P:positive regulation of TOR signaling"/>
    <property type="evidence" value="ECO:0007669"/>
    <property type="project" value="TreeGrafter"/>
</dbReference>
<dbReference type="GO" id="GO:0005198">
    <property type="term" value="F:structural molecule activity"/>
    <property type="evidence" value="ECO:0007669"/>
    <property type="project" value="InterPro"/>
</dbReference>
<accession>A0AA36D7E4</accession>
<evidence type="ECO:0000256" key="9">
    <source>
        <dbReference type="ARBA" id="ARBA00022927"/>
    </source>
</evidence>
<evidence type="ECO:0000256" key="11">
    <source>
        <dbReference type="ARBA" id="ARBA00023132"/>
    </source>
</evidence>
<dbReference type="GO" id="GO:0030127">
    <property type="term" value="C:COPII vesicle coat"/>
    <property type="evidence" value="ECO:0007669"/>
    <property type="project" value="TreeGrafter"/>
</dbReference>
<dbReference type="Pfam" id="PF00400">
    <property type="entry name" value="WD40"/>
    <property type="match status" value="4"/>
</dbReference>
<dbReference type="GO" id="GO:0031080">
    <property type="term" value="C:nuclear pore outer ring"/>
    <property type="evidence" value="ECO:0007669"/>
    <property type="project" value="TreeGrafter"/>
</dbReference>
<evidence type="ECO:0000256" key="4">
    <source>
        <dbReference type="ARBA" id="ARBA00019195"/>
    </source>
</evidence>
<keyword evidence="8" id="KW-0509">mRNA transport</keyword>
<gene>
    <name evidence="15" type="ORF">MSPICULIGERA_LOCUS19324</name>
</gene>
<feature type="repeat" description="WD" evidence="14">
    <location>
        <begin position="12"/>
        <end position="48"/>
    </location>
</feature>
<dbReference type="GO" id="GO:0090114">
    <property type="term" value="P:COPII-coated vesicle budding"/>
    <property type="evidence" value="ECO:0007669"/>
    <property type="project" value="TreeGrafter"/>
</dbReference>
<dbReference type="InterPro" id="IPR019775">
    <property type="entry name" value="WD40_repeat_CS"/>
</dbReference>
<feature type="non-terminal residue" evidence="15">
    <location>
        <position position="1"/>
    </location>
</feature>
<reference evidence="15" key="1">
    <citation type="submission" date="2023-06" db="EMBL/GenBank/DDBJ databases">
        <authorList>
            <person name="Delattre M."/>
        </authorList>
    </citation>
    <scope>NUCLEOTIDE SEQUENCE</scope>
    <source>
        <strain evidence="15">AF72</strain>
    </source>
</reference>
<evidence type="ECO:0000313" key="15">
    <source>
        <dbReference type="EMBL" id="CAJ0581157.1"/>
    </source>
</evidence>
<keyword evidence="5" id="KW-0813">Transport</keyword>
<evidence type="ECO:0000256" key="3">
    <source>
        <dbReference type="ARBA" id="ARBA00010102"/>
    </source>
</evidence>
<evidence type="ECO:0000256" key="7">
    <source>
        <dbReference type="ARBA" id="ARBA00022737"/>
    </source>
</evidence>
<dbReference type="InterPro" id="IPR036322">
    <property type="entry name" value="WD40_repeat_dom_sf"/>
</dbReference>
<keyword evidence="16" id="KW-1185">Reference proteome</keyword>
<keyword evidence="6 14" id="KW-0853">WD repeat</keyword>
<dbReference type="GO" id="GO:0051028">
    <property type="term" value="P:mRNA transport"/>
    <property type="evidence" value="ECO:0007669"/>
    <property type="project" value="UniProtKB-KW"/>
</dbReference>
<comment type="subcellular location">
    <subcellularLocation>
        <location evidence="1">Lysosome</location>
    </subcellularLocation>
    <subcellularLocation>
        <location evidence="2">Nucleus</location>
        <location evidence="2">Nuclear pore complex</location>
    </subcellularLocation>
</comment>
<evidence type="ECO:0000256" key="10">
    <source>
        <dbReference type="ARBA" id="ARBA00023010"/>
    </source>
</evidence>
<dbReference type="InterPro" id="IPR015943">
    <property type="entry name" value="WD40/YVTN_repeat-like_dom_sf"/>
</dbReference>